<keyword evidence="4 5" id="KW-0975">Bacterial flagellum</keyword>
<dbReference type="RefSeq" id="WP_039408584.1">
    <property type="nucleotide sequence ID" value="NZ_CP010310.2"/>
</dbReference>
<dbReference type="NCBIfam" id="TIGR03506">
    <property type="entry name" value="FlgEFG_subfam"/>
    <property type="match status" value="1"/>
</dbReference>
<dbReference type="InterPro" id="IPR010930">
    <property type="entry name" value="Flg_bb/hook_C_dom"/>
</dbReference>
<proteinExistence type="inferred from homology"/>
<dbReference type="Pfam" id="PF07559">
    <property type="entry name" value="FlgE_D2"/>
    <property type="match status" value="1"/>
</dbReference>
<evidence type="ECO:0000313" key="11">
    <source>
        <dbReference type="Proteomes" id="UP000035086"/>
    </source>
</evidence>
<evidence type="ECO:0000256" key="2">
    <source>
        <dbReference type="ARBA" id="ARBA00009677"/>
    </source>
</evidence>
<gene>
    <name evidence="10" type="primary">flgE_2</name>
    <name evidence="10" type="ORF">NCTC13159_01566</name>
    <name evidence="9" type="ORF">RO07_13395</name>
</gene>
<dbReference type="InterPro" id="IPR037058">
    <property type="entry name" value="Falgellar_hook_FlgE_sf"/>
</dbReference>
<dbReference type="PANTHER" id="PTHR30435">
    <property type="entry name" value="FLAGELLAR PROTEIN"/>
    <property type="match status" value="1"/>
</dbReference>
<accession>A0AAJ4ZB60</accession>
<dbReference type="Pfam" id="PF06429">
    <property type="entry name" value="Flg_bbr_C"/>
    <property type="match status" value="1"/>
</dbReference>
<dbReference type="Proteomes" id="UP000035086">
    <property type="component" value="Chromosome"/>
</dbReference>
<dbReference type="InterPro" id="IPR053967">
    <property type="entry name" value="LlgE_F_G-like_D1"/>
</dbReference>
<keyword evidence="10" id="KW-0969">Cilium</keyword>
<dbReference type="GO" id="GO:0005829">
    <property type="term" value="C:cytosol"/>
    <property type="evidence" value="ECO:0007669"/>
    <property type="project" value="TreeGrafter"/>
</dbReference>
<dbReference type="SUPFAM" id="SSF117143">
    <property type="entry name" value="Flagellar hook protein flgE"/>
    <property type="match status" value="1"/>
</dbReference>
<name>A0AAJ4ZB60_PANPU</name>
<keyword evidence="10" id="KW-0282">Flagellum</keyword>
<evidence type="ECO:0000313" key="9">
    <source>
        <dbReference type="EMBL" id="AJC21227.1"/>
    </source>
</evidence>
<evidence type="ECO:0000313" key="10">
    <source>
        <dbReference type="EMBL" id="SUA90087.1"/>
    </source>
</evidence>
<feature type="domain" description="Flagellar hook protein FlgE/F/G-like D1" evidence="8">
    <location>
        <begin position="76"/>
        <end position="132"/>
    </location>
</feature>
<feature type="domain" description="Flagellar hook protein FlgE D2" evidence="7">
    <location>
        <begin position="157"/>
        <end position="280"/>
    </location>
</feature>
<comment type="function">
    <text evidence="5">A flexible structure which links the flagellar filament to the drive apparatus in the basal body.</text>
</comment>
<evidence type="ECO:0000256" key="5">
    <source>
        <dbReference type="RuleBase" id="RU362116"/>
    </source>
</evidence>
<evidence type="ECO:0000256" key="3">
    <source>
        <dbReference type="ARBA" id="ARBA00019015"/>
    </source>
</evidence>
<dbReference type="KEGG" id="ppul:RO07_13395"/>
<evidence type="ECO:0000256" key="4">
    <source>
        <dbReference type="ARBA" id="ARBA00023143"/>
    </source>
</evidence>
<evidence type="ECO:0000256" key="1">
    <source>
        <dbReference type="ARBA" id="ARBA00004117"/>
    </source>
</evidence>
<keyword evidence="11" id="KW-1185">Reference proteome</keyword>
<comment type="subcellular location">
    <subcellularLocation>
        <location evidence="1 5">Bacterial flagellum basal body</location>
    </subcellularLocation>
</comment>
<sequence length="399" mass="41703">MSFNIALSGIKAVNNQLERISDNIANGGTAGFKSSRANFATMVAGNQPNGVYIGSTSQSIGVGGNLFHTGRTLDAAIQGKGFFVVKDADGSELYTRFGAFQKDADGYMTDVYGRRLQGWTDTGAFGDIQVGSGSVPAKASDTLEYVGNLKGDWKAPDANVDFSKDNKASYNESVTTTVHDSLGRAHTVTQYFRQDPAPANSVSVFYAMDGETLADASGAPILNKLEFDADGKLTSPSGAISLDLGTPVPAAELTVALNYAGTTHSGSSATTTTINRSNGYEPGTLSDTTLDEKGQIIAQYSNGQKAVVGTLALATFANADGLSAVNNTSWRSTSLSGNALYARPGSGMAGGVVPTYREGSNVDVTQELVELMAAQRNYQANSKVVSTENQLMQALLQAL</sequence>
<dbReference type="InterPro" id="IPR011491">
    <property type="entry name" value="FlgE_D2"/>
</dbReference>
<dbReference type="PANTHER" id="PTHR30435:SF1">
    <property type="entry name" value="FLAGELLAR HOOK PROTEIN FLGE"/>
    <property type="match status" value="1"/>
</dbReference>
<keyword evidence="10" id="KW-0966">Cell projection</keyword>
<organism evidence="10 12">
    <name type="scientific">Pandoraea pulmonicola</name>
    <dbReference type="NCBI Taxonomy" id="93221"/>
    <lineage>
        <taxon>Bacteria</taxon>
        <taxon>Pseudomonadati</taxon>
        <taxon>Pseudomonadota</taxon>
        <taxon>Betaproteobacteria</taxon>
        <taxon>Burkholderiales</taxon>
        <taxon>Burkholderiaceae</taxon>
        <taxon>Pandoraea</taxon>
    </lineage>
</organism>
<feature type="domain" description="Flagellar basal-body/hook protein C-terminal" evidence="6">
    <location>
        <begin position="357"/>
        <end position="397"/>
    </location>
</feature>
<dbReference type="GO" id="GO:0009424">
    <property type="term" value="C:bacterial-type flagellum hook"/>
    <property type="evidence" value="ECO:0007669"/>
    <property type="project" value="TreeGrafter"/>
</dbReference>
<evidence type="ECO:0000313" key="12">
    <source>
        <dbReference type="Proteomes" id="UP000254589"/>
    </source>
</evidence>
<reference evidence="9" key="2">
    <citation type="submission" date="2016-11" db="EMBL/GenBank/DDBJ databases">
        <title>Complete Genome Sequencing of Pandoraea pulmonicola DSM 16583.</title>
        <authorList>
            <person name="Chan K.-G."/>
        </authorList>
    </citation>
    <scope>NUCLEOTIDE SEQUENCE</scope>
    <source>
        <strain evidence="9">DSM 16583</strain>
    </source>
</reference>
<evidence type="ECO:0000259" key="8">
    <source>
        <dbReference type="Pfam" id="PF22692"/>
    </source>
</evidence>
<dbReference type="Proteomes" id="UP000254589">
    <property type="component" value="Unassembled WGS sequence"/>
</dbReference>
<reference evidence="10 12" key="3">
    <citation type="submission" date="2018-06" db="EMBL/GenBank/DDBJ databases">
        <authorList>
            <consortium name="Pathogen Informatics"/>
            <person name="Doyle S."/>
        </authorList>
    </citation>
    <scope>NUCLEOTIDE SEQUENCE [LARGE SCALE GENOMIC DNA]</scope>
    <source>
        <strain evidence="10 12">NCTC13159</strain>
    </source>
</reference>
<protein>
    <recommendedName>
        <fullName evidence="3 5">Flagellar hook protein FlgE</fullName>
    </recommendedName>
</protein>
<dbReference type="EMBL" id="UGSJ01000001">
    <property type="protein sequence ID" value="SUA90087.1"/>
    <property type="molecule type" value="Genomic_DNA"/>
</dbReference>
<dbReference type="InterPro" id="IPR020013">
    <property type="entry name" value="Flagellar_FlgE/F/G"/>
</dbReference>
<reference evidence="11" key="1">
    <citation type="submission" date="2014-12" db="EMBL/GenBank/DDBJ databases">
        <title>Complete Genome Sequencing of Pandoraea pulmonicola DSM 16583.</title>
        <authorList>
            <person name="Chan K.-G."/>
        </authorList>
    </citation>
    <scope>NUCLEOTIDE SEQUENCE [LARGE SCALE GENOMIC DNA]</scope>
    <source>
        <strain evidence="11">DSM 16583</strain>
    </source>
</reference>
<dbReference type="EMBL" id="CP010310">
    <property type="protein sequence ID" value="AJC21227.1"/>
    <property type="molecule type" value="Genomic_DNA"/>
</dbReference>
<dbReference type="AlphaFoldDB" id="A0AAJ4ZB60"/>
<dbReference type="Pfam" id="PF22692">
    <property type="entry name" value="LlgE_F_G_D1"/>
    <property type="match status" value="1"/>
</dbReference>
<evidence type="ECO:0000259" key="6">
    <source>
        <dbReference type="Pfam" id="PF06429"/>
    </source>
</evidence>
<dbReference type="Gene3D" id="2.60.98.20">
    <property type="entry name" value="Flagellar hook protein FlgE"/>
    <property type="match status" value="1"/>
</dbReference>
<comment type="similarity">
    <text evidence="2 5">Belongs to the flagella basal body rod proteins family.</text>
</comment>
<dbReference type="GO" id="GO:0009425">
    <property type="term" value="C:bacterial-type flagellum basal body"/>
    <property type="evidence" value="ECO:0007669"/>
    <property type="project" value="UniProtKB-SubCell"/>
</dbReference>
<dbReference type="GO" id="GO:0071978">
    <property type="term" value="P:bacterial-type flagellum-dependent swarming motility"/>
    <property type="evidence" value="ECO:0007669"/>
    <property type="project" value="TreeGrafter"/>
</dbReference>
<evidence type="ECO:0000259" key="7">
    <source>
        <dbReference type="Pfam" id="PF07559"/>
    </source>
</evidence>
<dbReference type="InterPro" id="IPR037925">
    <property type="entry name" value="FlgE/F/G-like"/>
</dbReference>